<sequence length="732" mass="81314">MNRLYTIAICFCLITSVKAQKSDVLEQVAVHLNTDLLLAGETLQYATYCTSVATGMPSNLSSVAYVELIGADQKPVFQHKIGLDKGQGQGDFFISSLVPTGTYQLIAYTRWMRNFDTYTSTKISIINPFEAYEPPAVQASKAFKWYPEGGALVAGAENRLAYRVTDAWLGAKGRIVDEQGTTLATITFSENWGSVAVQVDKGAELQLIAERQDGSLSFHQLPAPEEGIGIQLKKIVAGYQFKIIGSSEELANLQVTDGQNTVLQQQVAVGNTYTLIKKGLKSGLYRATVTNAAGALLTYRVFGVDLEAKPVNLAPMEASVRDKVMFPLKVPEGSRLSVSVRKLDEHESPETMLDQVLFHRITNKQALGLSTKLGKEELDVRLLASQWKDVALTKQVDLLPETRGPLISGKLLDDQGNPLAQQSVTFSLVGKHYQLQAGHTNDKGQFTLQLDPTFEDQEAFVAAPFYAAPIEVKLDDPFLSEYPAFDYTPPVLDSATAARLATRSVHNQITNAYYEVWKDTVKQVTWQPQLADFDYFYMMDDYNRFKEMYEHFIEYIPVVAARKNENRSKIKVFLSHQLGADFPALLLLDGVPVTAKEILDFNPYKVESIGVINNRFFWGGLVADGVVAFHTFEGNLQGFEPGAHTGSFTYQGLEARKTYQFPDYDKEQAGRTPDYRQQLFWEPCITASKDQMVTFYTADVAGSYEVRVAGVAPDGTLIQMKGLLEVNQPLDQ</sequence>
<keyword evidence="2" id="KW-1185">Reference proteome</keyword>
<comment type="caution">
    <text evidence="1">The sequence shown here is derived from an EMBL/GenBank/DDBJ whole genome shotgun (WGS) entry which is preliminary data.</text>
</comment>
<evidence type="ECO:0000313" key="2">
    <source>
        <dbReference type="Proteomes" id="UP000256779"/>
    </source>
</evidence>
<gene>
    <name evidence="1" type="ORF">C7460_10327</name>
</gene>
<dbReference type="OrthoDB" id="679547at2"/>
<name>A0A3D9L6L3_MARFU</name>
<dbReference type="Proteomes" id="UP000256779">
    <property type="component" value="Unassembled WGS sequence"/>
</dbReference>
<organism evidence="1 2">
    <name type="scientific">Marinoscillum furvescens DSM 4134</name>
    <dbReference type="NCBI Taxonomy" id="1122208"/>
    <lineage>
        <taxon>Bacteria</taxon>
        <taxon>Pseudomonadati</taxon>
        <taxon>Bacteroidota</taxon>
        <taxon>Cytophagia</taxon>
        <taxon>Cytophagales</taxon>
        <taxon>Reichenbachiellaceae</taxon>
        <taxon>Marinoscillum</taxon>
    </lineage>
</organism>
<evidence type="ECO:0008006" key="3">
    <source>
        <dbReference type="Google" id="ProtNLM"/>
    </source>
</evidence>
<accession>A0A3D9L6L3</accession>
<dbReference type="RefSeq" id="WP_115866805.1">
    <property type="nucleotide sequence ID" value="NZ_QREG01000003.1"/>
</dbReference>
<dbReference type="EMBL" id="QREG01000003">
    <property type="protein sequence ID" value="REE01511.1"/>
    <property type="molecule type" value="Genomic_DNA"/>
</dbReference>
<reference evidence="1 2" key="1">
    <citation type="submission" date="2018-07" db="EMBL/GenBank/DDBJ databases">
        <title>Genomic Encyclopedia of Type Strains, Phase IV (KMG-IV): sequencing the most valuable type-strain genomes for metagenomic binning, comparative biology and taxonomic classification.</title>
        <authorList>
            <person name="Goeker M."/>
        </authorList>
    </citation>
    <scope>NUCLEOTIDE SEQUENCE [LARGE SCALE GENOMIC DNA]</scope>
    <source>
        <strain evidence="1 2">DSM 4134</strain>
    </source>
</reference>
<protein>
    <recommendedName>
        <fullName evidence="3">MG2 domain-containing protein</fullName>
    </recommendedName>
</protein>
<dbReference type="AlphaFoldDB" id="A0A3D9L6L3"/>
<proteinExistence type="predicted"/>
<evidence type="ECO:0000313" key="1">
    <source>
        <dbReference type="EMBL" id="REE01511.1"/>
    </source>
</evidence>